<dbReference type="Proteomes" id="UP000750711">
    <property type="component" value="Unassembled WGS sequence"/>
</dbReference>
<proteinExistence type="predicted"/>
<accession>A0A9P8I778</accession>
<evidence type="ECO:0000256" key="1">
    <source>
        <dbReference type="ARBA" id="ARBA00023242"/>
    </source>
</evidence>
<evidence type="ECO:0000313" key="4">
    <source>
        <dbReference type="EMBL" id="KAH0552838.1"/>
    </source>
</evidence>
<dbReference type="GO" id="GO:0006351">
    <property type="term" value="P:DNA-templated transcription"/>
    <property type="evidence" value="ECO:0007669"/>
    <property type="project" value="InterPro"/>
</dbReference>
<feature type="compositionally biased region" description="Low complexity" evidence="2">
    <location>
        <begin position="7"/>
        <end position="18"/>
    </location>
</feature>
<dbReference type="EMBL" id="JAGHQM010001753">
    <property type="protein sequence ID" value="KAH0552838.1"/>
    <property type="molecule type" value="Genomic_DNA"/>
</dbReference>
<dbReference type="SMART" id="SM00906">
    <property type="entry name" value="Fungal_trans"/>
    <property type="match status" value="1"/>
</dbReference>
<dbReference type="AlphaFoldDB" id="A0A9P8I778"/>
<dbReference type="Pfam" id="PF04082">
    <property type="entry name" value="Fungal_trans"/>
    <property type="match status" value="1"/>
</dbReference>
<keyword evidence="1" id="KW-0539">Nucleus</keyword>
<feature type="domain" description="Xylanolytic transcriptional activator regulatory" evidence="3">
    <location>
        <begin position="167"/>
        <end position="244"/>
    </location>
</feature>
<organism evidence="4 5">
    <name type="scientific">Trichoglossum hirsutum</name>
    <dbReference type="NCBI Taxonomy" id="265104"/>
    <lineage>
        <taxon>Eukaryota</taxon>
        <taxon>Fungi</taxon>
        <taxon>Dikarya</taxon>
        <taxon>Ascomycota</taxon>
        <taxon>Pezizomycotina</taxon>
        <taxon>Geoglossomycetes</taxon>
        <taxon>Geoglossales</taxon>
        <taxon>Geoglossaceae</taxon>
        <taxon>Trichoglossum</taxon>
    </lineage>
</organism>
<evidence type="ECO:0000313" key="5">
    <source>
        <dbReference type="Proteomes" id="UP000750711"/>
    </source>
</evidence>
<sequence>PPTPLTSSDPSFSGRRSSTPSNSTGDAIADTRNPAKRPRPDYSADRHLWIQVSTCNPTSQPAPPGSNSPTTLAGFIELFFSLFHPTHPFVLPRSSLLKQLKQRRLGHLLSVIQYIGSCYSQTGQTESCRDVANHYLFNSQVRKDGFTVQALLLFAIGLHSCGERERVSQVLSMAVDMALEIGMNRQEFSVNNGEGCKVLEESWRRTWWELYVIDGLLAAIHQKSTFRLYNIPTDVPLPCEEVDYFVTGNVPNPIQLADIDDSAFSSEERVFSSFAYRVEAIRNVGKILAVGQRGVSEESDVDEADACLVNWALHLPESKRSLVDKDGQIDEMLFQAYMIANASAIFLHRPRSHLAFPQHPDDTSCTPPRHFALPTKADGFHTAKTIGAADDIARLITLPTPLIKHTPFFTCAVTVASIVHLSSCSFLLTSDDARLAKERVRLSVGALKTLRDVWPVASTVLHQVKAVAREVYSRKPTPQNPWDLATEEAIMRYLEDEQMQGLDELCADAYQELPIMPVEGNKV</sequence>
<gene>
    <name evidence="4" type="ORF">GP486_006962</name>
</gene>
<evidence type="ECO:0000256" key="2">
    <source>
        <dbReference type="SAM" id="MobiDB-lite"/>
    </source>
</evidence>
<evidence type="ECO:0000259" key="3">
    <source>
        <dbReference type="SMART" id="SM00906"/>
    </source>
</evidence>
<dbReference type="GO" id="GO:0003677">
    <property type="term" value="F:DNA binding"/>
    <property type="evidence" value="ECO:0007669"/>
    <property type="project" value="InterPro"/>
</dbReference>
<reference evidence="4" key="1">
    <citation type="submission" date="2021-03" db="EMBL/GenBank/DDBJ databases">
        <title>Comparative genomics and phylogenomic investigation of the class Geoglossomycetes provide insights into ecological specialization and systematics.</title>
        <authorList>
            <person name="Melie T."/>
            <person name="Pirro S."/>
            <person name="Miller A.N."/>
            <person name="Quandt A."/>
        </authorList>
    </citation>
    <scope>NUCLEOTIDE SEQUENCE</scope>
    <source>
        <strain evidence="4">CAQ_001_2017</strain>
    </source>
</reference>
<protein>
    <recommendedName>
        <fullName evidence="3">Xylanolytic transcriptional activator regulatory domain-containing protein</fullName>
    </recommendedName>
</protein>
<dbReference type="PANTHER" id="PTHR47431">
    <property type="entry name" value="ZN(II)2CYS6 TRANSCRIPTION FACTOR (EUROFUNG)-RELATED"/>
    <property type="match status" value="1"/>
</dbReference>
<comment type="caution">
    <text evidence="4">The sequence shown here is derived from an EMBL/GenBank/DDBJ whole genome shotgun (WGS) entry which is preliminary data.</text>
</comment>
<dbReference type="PANTHER" id="PTHR47431:SF1">
    <property type="entry name" value="ZN(II)2CYS6 TRANSCRIPTION FACTOR (EUROFUNG)"/>
    <property type="match status" value="1"/>
</dbReference>
<dbReference type="InterPro" id="IPR007219">
    <property type="entry name" value="XnlR_reg_dom"/>
</dbReference>
<feature type="region of interest" description="Disordered" evidence="2">
    <location>
        <begin position="1"/>
        <end position="41"/>
    </location>
</feature>
<dbReference type="GO" id="GO:0008270">
    <property type="term" value="F:zinc ion binding"/>
    <property type="evidence" value="ECO:0007669"/>
    <property type="project" value="InterPro"/>
</dbReference>
<keyword evidence="5" id="KW-1185">Reference proteome</keyword>
<feature type="non-terminal residue" evidence="4">
    <location>
        <position position="523"/>
    </location>
</feature>
<dbReference type="CDD" id="cd12148">
    <property type="entry name" value="fungal_TF_MHR"/>
    <property type="match status" value="1"/>
</dbReference>
<name>A0A9P8I778_9PEZI</name>